<keyword evidence="8 16" id="KW-0949">S-adenosyl-L-methionine</keyword>
<dbReference type="InterPro" id="IPR017111">
    <property type="entry name" value="Set1_fungi"/>
</dbReference>
<sequence>MRRPLLGMGYFCCDRADRGRPDKPHFNPVPEIIPLQRNPQTHELSLHASEFSPHYLIFEPLTFRRPPKSRETQRPFDVDRLNCCAHISLTGYRAISNNAGIWTSSQGYWRVAIHTMSRSSAGFADFFPTAPSVLQSRRSREIPGDHRTTLSRLETPDSIVDTAAASTIVKNDTDGISTDGENKDDACTPISLGVNTGSTPTQSDAGLLAPGASQSTPDVGFTGCEYKIIIDEVLPPKNAKDLSVTTLQLNTENGNNTSDRKRDHAKPPRTPQTDPENSRARANFSKGCKMVYDPELDKKAPTKEKKRKPQYVDFSHANQASPSNDPRRSITNYTRGAANKPKAKFRNAPYSLRHWPFDPATSIGPEPPTQLVVTGFDPLTPVAPINALFTSFGDVAHIDNRTDPVTGRPLGICSIKFKDSASSHGRGPVLASTAARRAYYECKKEQRIGTRRVRVELDRDGIVSQRLVDKAIASWHKNNPSSLDMSMRDISSKNNEPPPTAPKGPAARSSTRPAFNPPEGPKASTKTAPSSFIEETPILEQIKRDPYIFIAHCYVPVLSSTLPHLQKRLRTFDWKAVRCDKTGYYILFENSRRGEEETMRCHKSCHMTPLFTYIMNMESQPYGNPNYERSPSPERLRTEQKVKAENDRIRKESELEANEEKSLRAANLDPSKEVLSIVVQELKTKLLEDVKLRIAAPFLYDYLDPDRHSARREALGIRGPESNRPNSLNIAIHGTGHHPFGSSHLDVLALPRIRKSGRNELTYLDERRRHLVRGREVRPLHHRLQHLHDTGDSDDDTQTPNSRDTDEPESRPSSRMSFESGASDSEDEYGDYTIRTPSAEDGAAGYGITDSVEFGKSDEDLALQKLDLDSSVQSRKRKRASKDLDALDARKRPKDGSQLFDDHDDVLNDVHIVDDATRSLVSPHSFDSDVFDDDKTALYSQYLTPGTFETDFIRPEVDFEASYDEPRPTVDDDDSLVLDLDGWQTSVKDDEDIDFLKIILSDSVPSEVGSLVAWAWKQREIKALNAHGETGPIRKTICVPGYFVPNTTGSARTEGRKKIFNSEKSKYLPHRIKVQKAREEREAMAQRDSQAASAEAAKSVNPKNVSNSTSRSTRVQNRRLAADINAQKQVLPVQGGDGDALRFNQLKKRKKPVRFARSAIHNWGLYAEENIAANDMIIEYVGEKVRQQVADMRERRYLKSGIGSSYLFRIDENAVIDATKRGGIARFINHSCTPNCTAKIIRVDGSKRIVIYALRDIHKDEELTYDYKFEREWDSDDRIPCLCGSTGCKGFLN</sequence>
<keyword evidence="6 16" id="KW-0489">Methyltransferase</keyword>
<evidence type="ECO:0000256" key="7">
    <source>
        <dbReference type="ARBA" id="ARBA00022679"/>
    </source>
</evidence>
<dbReference type="GO" id="GO:0032259">
    <property type="term" value="P:methylation"/>
    <property type="evidence" value="ECO:0007669"/>
    <property type="project" value="UniProtKB-KW"/>
</dbReference>
<dbReference type="PANTHER" id="PTHR45814">
    <property type="entry name" value="HISTONE-LYSINE N-METHYLTRANSFERASE SETD1"/>
    <property type="match status" value="1"/>
</dbReference>
<protein>
    <recommendedName>
        <fullName evidence="4 16">Histone-lysine N-methyltransferase, H3 lysine-4 specific</fullName>
        <ecNumber evidence="3 16">2.1.1.354</ecNumber>
    </recommendedName>
</protein>
<feature type="region of interest" description="Disordered" evidence="17">
    <location>
        <begin position="870"/>
        <end position="900"/>
    </location>
</feature>
<dbReference type="InterPro" id="IPR046341">
    <property type="entry name" value="SET_dom_sf"/>
</dbReference>
<evidence type="ECO:0000256" key="12">
    <source>
        <dbReference type="ARBA" id="ARBA00044515"/>
    </source>
</evidence>
<evidence type="ECO:0000256" key="15">
    <source>
        <dbReference type="ARBA" id="ARBA00049129"/>
    </source>
</evidence>
<dbReference type="InterPro" id="IPR044570">
    <property type="entry name" value="Set1-like"/>
</dbReference>
<dbReference type="InterPro" id="IPR035979">
    <property type="entry name" value="RBD_domain_sf"/>
</dbReference>
<dbReference type="Pfam" id="PF00856">
    <property type="entry name" value="SET"/>
    <property type="match status" value="1"/>
</dbReference>
<evidence type="ECO:0000256" key="14">
    <source>
        <dbReference type="ARBA" id="ARBA00047583"/>
    </source>
</evidence>
<feature type="region of interest" description="Disordered" evidence="17">
    <location>
        <begin position="622"/>
        <end position="662"/>
    </location>
</feature>
<feature type="compositionally biased region" description="Basic and acidic residues" evidence="17">
    <location>
        <begin position="1076"/>
        <end position="1085"/>
    </location>
</feature>
<dbReference type="PANTHER" id="PTHR45814:SF2">
    <property type="entry name" value="HISTONE-LYSINE N-METHYLTRANSFERASE SETD1"/>
    <property type="match status" value="1"/>
</dbReference>
<keyword evidence="5 16" id="KW-0158">Chromosome</keyword>
<dbReference type="SMART" id="SM00317">
    <property type="entry name" value="SET"/>
    <property type="match status" value="1"/>
</dbReference>
<dbReference type="Gene3D" id="2.170.270.10">
    <property type="entry name" value="SET domain"/>
    <property type="match status" value="1"/>
</dbReference>
<dbReference type="GeneID" id="55997253"/>
<dbReference type="GO" id="GO:0140999">
    <property type="term" value="F:histone H3K4 trimethyltransferase activity"/>
    <property type="evidence" value="ECO:0007669"/>
    <property type="project" value="UniProtKB-EC"/>
</dbReference>
<dbReference type="SUPFAM" id="SSF82199">
    <property type="entry name" value="SET domain"/>
    <property type="match status" value="1"/>
</dbReference>
<keyword evidence="10 16" id="KW-0539">Nucleus</keyword>
<dbReference type="Gene3D" id="3.30.70.330">
    <property type="match status" value="1"/>
</dbReference>
<dbReference type="Proteomes" id="UP000509510">
    <property type="component" value="Chromosome V"/>
</dbReference>
<feature type="compositionally biased region" description="Basic and acidic residues" evidence="17">
    <location>
        <begin position="881"/>
        <end position="890"/>
    </location>
</feature>
<dbReference type="EC" id="2.1.1.354" evidence="3 16"/>
<dbReference type="PROSITE" id="PS50868">
    <property type="entry name" value="POST_SET"/>
    <property type="match status" value="1"/>
</dbReference>
<evidence type="ECO:0000313" key="21">
    <source>
        <dbReference type="Proteomes" id="UP000509510"/>
    </source>
</evidence>
<feature type="compositionally biased region" description="Polar residues" evidence="17">
    <location>
        <begin position="1101"/>
        <end position="1115"/>
    </location>
</feature>
<evidence type="ECO:0000256" key="8">
    <source>
        <dbReference type="ARBA" id="ARBA00022691"/>
    </source>
</evidence>
<dbReference type="InterPro" id="IPR024657">
    <property type="entry name" value="COMPASS_Set1_N-SET"/>
</dbReference>
<dbReference type="PROSITE" id="PS50280">
    <property type="entry name" value="SET"/>
    <property type="match status" value="1"/>
</dbReference>
<dbReference type="RefSeq" id="XP_035348783.1">
    <property type="nucleotide sequence ID" value="XM_035492890.1"/>
</dbReference>
<evidence type="ECO:0000256" key="6">
    <source>
        <dbReference type="ARBA" id="ARBA00022603"/>
    </source>
</evidence>
<evidence type="ECO:0000256" key="1">
    <source>
        <dbReference type="ARBA" id="ARBA00004123"/>
    </source>
</evidence>
<dbReference type="SMART" id="SM00508">
    <property type="entry name" value="PostSET"/>
    <property type="match status" value="1"/>
</dbReference>
<dbReference type="EMBL" id="CP055902">
    <property type="protein sequence ID" value="QKX62609.1"/>
    <property type="molecule type" value="Genomic_DNA"/>
</dbReference>
<comment type="subunit">
    <text evidence="16">Component of the COMPASS (Set1C) complex.</text>
</comment>
<dbReference type="Pfam" id="PF11764">
    <property type="entry name" value="N-SET"/>
    <property type="match status" value="1"/>
</dbReference>
<keyword evidence="21" id="KW-1185">Reference proteome</keyword>
<keyword evidence="7 16" id="KW-0808">Transferase</keyword>
<evidence type="ECO:0000259" key="18">
    <source>
        <dbReference type="PROSITE" id="PS50280"/>
    </source>
</evidence>
<dbReference type="GO" id="GO:0003676">
    <property type="term" value="F:nucleic acid binding"/>
    <property type="evidence" value="ECO:0007669"/>
    <property type="project" value="InterPro"/>
</dbReference>
<dbReference type="Pfam" id="PF11767">
    <property type="entry name" value="SET_assoc"/>
    <property type="match status" value="1"/>
</dbReference>
<feature type="compositionally biased region" description="Basic and acidic residues" evidence="17">
    <location>
        <begin position="631"/>
        <end position="662"/>
    </location>
</feature>
<dbReference type="InterPro" id="IPR003616">
    <property type="entry name" value="Post-SET_dom"/>
</dbReference>
<feature type="domain" description="Post-SET" evidence="19">
    <location>
        <begin position="1277"/>
        <end position="1293"/>
    </location>
</feature>
<accession>A0A7H8R889</accession>
<feature type="domain" description="SET" evidence="18">
    <location>
        <begin position="1151"/>
        <end position="1268"/>
    </location>
</feature>
<feature type="region of interest" description="Disordered" evidence="17">
    <location>
        <begin position="776"/>
        <end position="846"/>
    </location>
</feature>
<gene>
    <name evidence="20" type="ORF">TRUGW13939_09770</name>
</gene>
<dbReference type="KEGG" id="trg:TRUGW13939_09770"/>
<evidence type="ECO:0000256" key="13">
    <source>
        <dbReference type="ARBA" id="ARBA00047571"/>
    </source>
</evidence>
<evidence type="ECO:0000256" key="2">
    <source>
        <dbReference type="ARBA" id="ARBA00004286"/>
    </source>
</evidence>
<feature type="compositionally biased region" description="Polar residues" evidence="17">
    <location>
        <begin position="248"/>
        <end position="257"/>
    </location>
</feature>
<dbReference type="PIRSF" id="PIRSF037104">
    <property type="entry name" value="Histone_H3-K4_mtfrase_Set1_fun"/>
    <property type="match status" value="1"/>
</dbReference>
<comment type="subcellular location">
    <subcellularLocation>
        <location evidence="2">Chromosome</location>
    </subcellularLocation>
    <subcellularLocation>
        <location evidence="1 16">Nucleus</location>
    </subcellularLocation>
</comment>
<comment type="catalytic activity">
    <reaction evidence="14">
        <text>N(6)-methyl-L-lysyl(4)-[histone H3] + S-adenosyl-L-methionine = N(6),N(6)-dimethyl-L-lysyl(4)-[histone H3] + S-adenosyl-L-homocysteine + H(+)</text>
        <dbReference type="Rhea" id="RHEA:60268"/>
        <dbReference type="Rhea" id="RHEA-COMP:15540"/>
        <dbReference type="Rhea" id="RHEA-COMP:15543"/>
        <dbReference type="ChEBI" id="CHEBI:15378"/>
        <dbReference type="ChEBI" id="CHEBI:57856"/>
        <dbReference type="ChEBI" id="CHEBI:59789"/>
        <dbReference type="ChEBI" id="CHEBI:61929"/>
        <dbReference type="ChEBI" id="CHEBI:61976"/>
    </reaction>
</comment>
<comment type="function">
    <text evidence="11">Catalytic component of the COMPASS (Set1C) complex that specifically mono-, di- and trimethylates histone H3 to form H3K4me1/2/3. Binds RNAs which might negatively affect its histone methyltransferase activity. COMPASS recognizes ubiquitinated H2B on one face of the nucleosome which stimulates the methylation of H3 on the opposing face.</text>
</comment>
<dbReference type="SMART" id="SM01291">
    <property type="entry name" value="N-SET"/>
    <property type="match status" value="1"/>
</dbReference>
<reference evidence="21" key="1">
    <citation type="submission" date="2020-06" db="EMBL/GenBank/DDBJ databases">
        <title>A chromosome-scale genome assembly of Talaromyces rugulosus W13939.</title>
        <authorList>
            <person name="Wang B."/>
            <person name="Guo L."/>
            <person name="Ye K."/>
            <person name="Wang L."/>
        </authorList>
    </citation>
    <scope>NUCLEOTIDE SEQUENCE [LARGE SCALE GENOMIC DNA]</scope>
    <source>
        <strain evidence="21">W13939</strain>
    </source>
</reference>
<feature type="compositionally biased region" description="Polar residues" evidence="17">
    <location>
        <begin position="316"/>
        <end position="334"/>
    </location>
</feature>
<feature type="compositionally biased region" description="Polar residues" evidence="17">
    <location>
        <begin position="813"/>
        <end position="823"/>
    </location>
</feature>
<dbReference type="PROSITE" id="PS51572">
    <property type="entry name" value="SAM_MT43_1"/>
    <property type="match status" value="1"/>
</dbReference>
<evidence type="ECO:0000256" key="5">
    <source>
        <dbReference type="ARBA" id="ARBA00022454"/>
    </source>
</evidence>
<comment type="catalytic activity">
    <reaction evidence="15">
        <text>N(6),N(6)-dimethyl-L-lysyl(4)-[histone H3] + S-adenosyl-L-methionine = N(6),N(6),N(6)-trimethyl-L-lysyl(4)-[histone H3] + S-adenosyl-L-homocysteine + H(+)</text>
        <dbReference type="Rhea" id="RHEA:60272"/>
        <dbReference type="Rhea" id="RHEA-COMP:15537"/>
        <dbReference type="Rhea" id="RHEA-COMP:15540"/>
        <dbReference type="ChEBI" id="CHEBI:15378"/>
        <dbReference type="ChEBI" id="CHEBI:57856"/>
        <dbReference type="ChEBI" id="CHEBI:59789"/>
        <dbReference type="ChEBI" id="CHEBI:61961"/>
        <dbReference type="ChEBI" id="CHEBI:61976"/>
    </reaction>
</comment>
<organism evidence="20 21">
    <name type="scientific">Talaromyces rugulosus</name>
    <name type="common">Penicillium rugulosum</name>
    <dbReference type="NCBI Taxonomy" id="121627"/>
    <lineage>
        <taxon>Eukaryota</taxon>
        <taxon>Fungi</taxon>
        <taxon>Dikarya</taxon>
        <taxon>Ascomycota</taxon>
        <taxon>Pezizomycotina</taxon>
        <taxon>Eurotiomycetes</taxon>
        <taxon>Eurotiomycetidae</taxon>
        <taxon>Eurotiales</taxon>
        <taxon>Trichocomaceae</taxon>
        <taxon>Talaromyces</taxon>
        <taxon>Talaromyces sect. Islandici</taxon>
    </lineage>
</organism>
<evidence type="ECO:0000256" key="17">
    <source>
        <dbReference type="SAM" id="MobiDB-lite"/>
    </source>
</evidence>
<keyword evidence="9 16" id="KW-0156">Chromatin regulator</keyword>
<dbReference type="CDD" id="cd20072">
    <property type="entry name" value="SET_SET1"/>
    <property type="match status" value="1"/>
</dbReference>
<evidence type="ECO:0000256" key="10">
    <source>
        <dbReference type="ARBA" id="ARBA00023242"/>
    </source>
</evidence>
<name>A0A7H8R889_TALRU</name>
<dbReference type="OrthoDB" id="308383at2759"/>
<evidence type="ECO:0000256" key="4">
    <source>
        <dbReference type="ARBA" id="ARBA00015839"/>
    </source>
</evidence>
<evidence type="ECO:0000313" key="20">
    <source>
        <dbReference type="EMBL" id="QKX62609.1"/>
    </source>
</evidence>
<feature type="compositionally biased region" description="Polar residues" evidence="17">
    <location>
        <begin position="193"/>
        <end position="204"/>
    </location>
</feature>
<dbReference type="GO" id="GO:0005694">
    <property type="term" value="C:chromosome"/>
    <property type="evidence" value="ECO:0007669"/>
    <property type="project" value="UniProtKB-SubCell"/>
</dbReference>
<evidence type="ECO:0000256" key="3">
    <source>
        <dbReference type="ARBA" id="ARBA00012182"/>
    </source>
</evidence>
<comment type="subunit">
    <text evidence="12">Component of the Set1C/COMPASS complex.</text>
</comment>
<evidence type="ECO:0000259" key="19">
    <source>
        <dbReference type="PROSITE" id="PS50868"/>
    </source>
</evidence>
<comment type="catalytic activity">
    <reaction evidence="13 16">
        <text>L-lysyl(4)-[histone H3] + 3 S-adenosyl-L-methionine = N(6),N(6),N(6)-trimethyl-L-lysyl(4)-[histone H3] + 3 S-adenosyl-L-homocysteine + 3 H(+)</text>
        <dbReference type="Rhea" id="RHEA:60260"/>
        <dbReference type="Rhea" id="RHEA-COMP:15537"/>
        <dbReference type="Rhea" id="RHEA-COMP:15547"/>
        <dbReference type="ChEBI" id="CHEBI:15378"/>
        <dbReference type="ChEBI" id="CHEBI:29969"/>
        <dbReference type="ChEBI" id="CHEBI:57856"/>
        <dbReference type="ChEBI" id="CHEBI:59789"/>
        <dbReference type="ChEBI" id="CHEBI:61961"/>
        <dbReference type="EC" id="2.1.1.354"/>
    </reaction>
</comment>
<proteinExistence type="predicted"/>
<dbReference type="InterPro" id="IPR012677">
    <property type="entry name" value="Nucleotide-bd_a/b_plait_sf"/>
</dbReference>
<dbReference type="InterPro" id="IPR001214">
    <property type="entry name" value="SET_dom"/>
</dbReference>
<feature type="compositionally biased region" description="Basic and acidic residues" evidence="17">
    <location>
        <begin position="803"/>
        <end position="812"/>
    </location>
</feature>
<feature type="region of interest" description="Disordered" evidence="17">
    <location>
        <begin position="1076"/>
        <end position="1115"/>
    </location>
</feature>
<feature type="region of interest" description="Disordered" evidence="17">
    <location>
        <begin position="248"/>
        <end position="340"/>
    </location>
</feature>
<dbReference type="SUPFAM" id="SSF54928">
    <property type="entry name" value="RNA-binding domain, RBD"/>
    <property type="match status" value="1"/>
</dbReference>
<comment type="function">
    <text evidence="16">Catalytic component of the COMPASS (Set1C) complex that specifically mono-, di- and trimethylates histone H3 to form H3K4me1/2/3. COMPASS recognizes ubiquitinated H2B on one face of the nucleosome which stimulates the methylation of H3 on the opposing face.</text>
</comment>
<feature type="region of interest" description="Disordered" evidence="17">
    <location>
        <begin position="479"/>
        <end position="531"/>
    </location>
</feature>
<evidence type="ECO:0000256" key="9">
    <source>
        <dbReference type="ARBA" id="ARBA00022853"/>
    </source>
</evidence>
<dbReference type="InterPro" id="IPR024636">
    <property type="entry name" value="SET_assoc"/>
</dbReference>
<feature type="region of interest" description="Disordered" evidence="17">
    <location>
        <begin position="172"/>
        <end position="216"/>
    </location>
</feature>
<dbReference type="GO" id="GO:0048188">
    <property type="term" value="C:Set1C/COMPASS complex"/>
    <property type="evidence" value="ECO:0007669"/>
    <property type="project" value="InterPro"/>
</dbReference>
<evidence type="ECO:0000256" key="11">
    <source>
        <dbReference type="ARBA" id="ARBA00044492"/>
    </source>
</evidence>
<evidence type="ECO:0000256" key="16">
    <source>
        <dbReference type="PIRNR" id="PIRNR037104"/>
    </source>
</evidence>